<organism evidence="9 10">
    <name type="scientific">Strigomonas culicis</name>
    <dbReference type="NCBI Taxonomy" id="28005"/>
    <lineage>
        <taxon>Eukaryota</taxon>
        <taxon>Discoba</taxon>
        <taxon>Euglenozoa</taxon>
        <taxon>Kinetoplastea</taxon>
        <taxon>Metakinetoplastina</taxon>
        <taxon>Trypanosomatida</taxon>
        <taxon>Trypanosomatidae</taxon>
        <taxon>Strigomonadinae</taxon>
        <taxon>Strigomonas</taxon>
    </lineage>
</organism>
<feature type="coiled-coil region" evidence="5">
    <location>
        <begin position="469"/>
        <end position="496"/>
    </location>
</feature>
<dbReference type="GO" id="GO:0008270">
    <property type="term" value="F:zinc ion binding"/>
    <property type="evidence" value="ECO:0007669"/>
    <property type="project" value="UniProtKB-KW"/>
</dbReference>
<name>S9U3J8_9TRYP</name>
<evidence type="ECO:0000256" key="7">
    <source>
        <dbReference type="SAM" id="Phobius"/>
    </source>
</evidence>
<feature type="region of interest" description="Disordered" evidence="6">
    <location>
        <begin position="506"/>
        <end position="549"/>
    </location>
</feature>
<dbReference type="PROSITE" id="PS00518">
    <property type="entry name" value="ZF_RING_1"/>
    <property type="match status" value="1"/>
</dbReference>
<keyword evidence="7" id="KW-0472">Membrane</keyword>
<feature type="region of interest" description="Disordered" evidence="6">
    <location>
        <begin position="116"/>
        <end position="147"/>
    </location>
</feature>
<feature type="compositionally biased region" description="Acidic residues" evidence="6">
    <location>
        <begin position="969"/>
        <end position="978"/>
    </location>
</feature>
<keyword evidence="7" id="KW-0812">Transmembrane</keyword>
<accession>S9U3J8</accession>
<evidence type="ECO:0000259" key="8">
    <source>
        <dbReference type="PROSITE" id="PS50089"/>
    </source>
</evidence>
<gene>
    <name evidence="9" type="ORF">STCU_07735</name>
</gene>
<dbReference type="InterPro" id="IPR001841">
    <property type="entry name" value="Znf_RING"/>
</dbReference>
<evidence type="ECO:0000256" key="4">
    <source>
        <dbReference type="PROSITE-ProRule" id="PRU00175"/>
    </source>
</evidence>
<feature type="domain" description="RING-type" evidence="8">
    <location>
        <begin position="31"/>
        <end position="72"/>
    </location>
</feature>
<dbReference type="PROSITE" id="PS50089">
    <property type="entry name" value="ZF_RING_2"/>
    <property type="match status" value="1"/>
</dbReference>
<dbReference type="InterPro" id="IPR017907">
    <property type="entry name" value="Znf_RING_CS"/>
</dbReference>
<evidence type="ECO:0000256" key="1">
    <source>
        <dbReference type="ARBA" id="ARBA00022723"/>
    </source>
</evidence>
<keyword evidence="3" id="KW-0862">Zinc</keyword>
<reference evidence="9 10" key="1">
    <citation type="journal article" date="2013" name="PLoS ONE">
        <title>Predicting the Proteins of Angomonas deanei, Strigomonas culicis and Their Respective Endosymbionts Reveals New Aspects of the Trypanosomatidae Family.</title>
        <authorList>
            <person name="Motta M.C."/>
            <person name="Martins A.C."/>
            <person name="de Souza S.S."/>
            <person name="Catta-Preta C.M."/>
            <person name="Silva R."/>
            <person name="Klein C.C."/>
            <person name="de Almeida L.G."/>
            <person name="de Lima Cunha O."/>
            <person name="Ciapina L.P."/>
            <person name="Brocchi M."/>
            <person name="Colabardini A.C."/>
            <person name="de Araujo Lima B."/>
            <person name="Machado C.R."/>
            <person name="de Almeida Soares C.M."/>
            <person name="Probst C.M."/>
            <person name="de Menezes C.B."/>
            <person name="Thompson C.E."/>
            <person name="Bartholomeu D.C."/>
            <person name="Gradia D.F."/>
            <person name="Pavoni D.P."/>
            <person name="Grisard E.C."/>
            <person name="Fantinatti-Garboggini F."/>
            <person name="Marchini F.K."/>
            <person name="Rodrigues-Luiz G.F."/>
            <person name="Wagner G."/>
            <person name="Goldman G.H."/>
            <person name="Fietto J.L."/>
            <person name="Elias M.C."/>
            <person name="Goldman M.H."/>
            <person name="Sagot M.F."/>
            <person name="Pereira M."/>
            <person name="Stoco P.H."/>
            <person name="de Mendonca-Neto R.P."/>
            <person name="Teixeira S.M."/>
            <person name="Maciel T.E."/>
            <person name="de Oliveira Mendes T.A."/>
            <person name="Urmenyi T.P."/>
            <person name="de Souza W."/>
            <person name="Schenkman S."/>
            <person name="de Vasconcelos A.T."/>
        </authorList>
    </citation>
    <scope>NUCLEOTIDE SEQUENCE [LARGE SCALE GENOMIC DNA]</scope>
</reference>
<keyword evidence="10" id="KW-1185">Reference proteome</keyword>
<dbReference type="EMBL" id="ATMH01007735">
    <property type="protein sequence ID" value="EPY23389.1"/>
    <property type="molecule type" value="Genomic_DNA"/>
</dbReference>
<protein>
    <recommendedName>
        <fullName evidence="8">RING-type domain-containing protein</fullName>
    </recommendedName>
</protein>
<comment type="caution">
    <text evidence="9">The sequence shown here is derived from an EMBL/GenBank/DDBJ whole genome shotgun (WGS) entry which is preliminary data.</text>
</comment>
<proteinExistence type="predicted"/>
<keyword evidence="7" id="KW-1133">Transmembrane helix</keyword>
<dbReference type="SUPFAM" id="SSF57850">
    <property type="entry name" value="RING/U-box"/>
    <property type="match status" value="1"/>
</dbReference>
<feature type="transmembrane region" description="Helical" evidence="7">
    <location>
        <begin position="1110"/>
        <end position="1129"/>
    </location>
</feature>
<dbReference type="Proteomes" id="UP000015354">
    <property type="component" value="Unassembled WGS sequence"/>
</dbReference>
<feature type="compositionally biased region" description="Low complexity" evidence="6">
    <location>
        <begin position="861"/>
        <end position="872"/>
    </location>
</feature>
<keyword evidence="5" id="KW-0175">Coiled coil</keyword>
<evidence type="ECO:0000256" key="5">
    <source>
        <dbReference type="SAM" id="Coils"/>
    </source>
</evidence>
<sequence>MATSATSFPALPSDANREVVFFEDACEELRCVVCRCVLIDPRVLHCQHIFCLRCLFSQVQYDRGERLRITCPFRCLGETVTLGDIRTVQRIPLLSNVVHLVRKRLMEVEERASRAVAPTGAATRVTGRPGDLQEDPPETEAATDDAPAEKVMECEWCSTDTASYHVCPDCTSRLCNRCRGPFSAHHFLCTGLRQQAGGRSGAPDGGGVLSPLARAFQGAEAELDAADGASADGAHHARTFAAIQQPQDLAVGVRHFPFLVLPKEIQHLVEKHMIAQQLSPLSVHIVDLQKIRLVTKQTQVQCSQSASGFSTNYEVIPTLAVGPYELDLTSTRWGYGHRGTDVLLFLANVLRVTHKTLDNLLSVCREVNVVLGELRSQARKALIEDNQGFRVYGIHVLQAARQYLAVASVVLSFLVRIRFLEGIMGDCIVNRYHQIWAQRAPSEKHALRTRCLSFLTTDMELGGDLDVGMRRIASKCDDLKEYLQQLARELEEQQCQYVLRMQRARQPPRAATAPPCPSAKGVPDQSTGRRPWFSAGGTGGARRAKIPAKREGASDPVSALYADHTFLGQLQEREHSVRGLTLSVLVGLETCLQLRHWTWYFSNTTFRECGVGEEREETLLLQEKSLQLLCDAITRLIHKDIIYCYLYQGAVSGSERASTFEFAGDALSMGLRRDTLENTTMFDFEAFNVEGSDFQKLRESVVALESDEQFFENARSFDNQSRLRDLMCNVMESHYDVHMRFFTEWAAMEERQQDELWELLQQQFEVAKPNVETFLVDLGFPFPALKTTLFDTDEAICSTCAPRGVMLDVDLRTKGRRLHQTDFRRRSAAFGSCVAFGQMLVDVANGSVPLRFRADGGGGTAEEPAGAAPEGEQPGEPDEQTVEFLQSMAAPCLFPGAPIPEPGPAAAGADRPLGVEGPVSGRCSRGVSAATSLTERPRLLDDLQFNKEELHGLPMSFRCFLRQPHEEDTEREEPEAVEAEGAAAGQTEGSKGKRAKGLYETSALTFCQERLFAVDDDESNVTLLRAEPVRSDPNGFLKASVQFKKQFRFAPNKTTTVSEVSVTVPFYVGTYNYKNSNLFHYFFVDGQTGQVWLTPPEEDSVLFTSKVTRVIGSPLFFIAFNAVLARFALQNTKMLTI</sequence>
<evidence type="ECO:0000256" key="2">
    <source>
        <dbReference type="ARBA" id="ARBA00022771"/>
    </source>
</evidence>
<evidence type="ECO:0000313" key="9">
    <source>
        <dbReference type="EMBL" id="EPY23389.1"/>
    </source>
</evidence>
<dbReference type="Gene3D" id="3.30.40.10">
    <property type="entry name" value="Zinc/RING finger domain, C3HC4 (zinc finger)"/>
    <property type="match status" value="1"/>
</dbReference>
<keyword evidence="2 4" id="KW-0863">Zinc-finger</keyword>
<dbReference type="AlphaFoldDB" id="S9U3J8"/>
<dbReference type="CDD" id="cd19757">
    <property type="entry name" value="Bbox1"/>
    <property type="match status" value="1"/>
</dbReference>
<dbReference type="InterPro" id="IPR013083">
    <property type="entry name" value="Znf_RING/FYVE/PHD"/>
</dbReference>
<evidence type="ECO:0000256" key="6">
    <source>
        <dbReference type="SAM" id="MobiDB-lite"/>
    </source>
</evidence>
<dbReference type="OrthoDB" id="6105938at2759"/>
<keyword evidence="1" id="KW-0479">Metal-binding</keyword>
<feature type="compositionally biased region" description="Acidic residues" evidence="6">
    <location>
        <begin position="132"/>
        <end position="143"/>
    </location>
</feature>
<feature type="region of interest" description="Disordered" evidence="6">
    <location>
        <begin position="854"/>
        <end position="879"/>
    </location>
</feature>
<feature type="region of interest" description="Disordered" evidence="6">
    <location>
        <begin position="965"/>
        <end position="993"/>
    </location>
</feature>
<evidence type="ECO:0000313" key="10">
    <source>
        <dbReference type="Proteomes" id="UP000015354"/>
    </source>
</evidence>
<evidence type="ECO:0000256" key="3">
    <source>
        <dbReference type="ARBA" id="ARBA00022833"/>
    </source>
</evidence>